<keyword evidence="8 10" id="KW-0653">Protein transport</keyword>
<dbReference type="HAMAP" id="MF_00240">
    <property type="entry name" value="LolA"/>
    <property type="match status" value="1"/>
</dbReference>
<comment type="similarity">
    <text evidence="2 10">Belongs to the LolA family.</text>
</comment>
<dbReference type="AlphaFoldDB" id="A0A4R1BRF4"/>
<name>A0A4R1BRF4_9PROT</name>
<keyword evidence="7 10" id="KW-0574">Periplasm</keyword>
<comment type="function">
    <text evidence="10">Participates in the translocation of lipoproteins from the inner membrane to the outer membrane. Only forms a complex with a lipoprotein if the residue after the N-terminal Cys is not an aspartate (The Asp acts as a targeting signal to indicate that the lipoprotein should stay in the inner membrane).</text>
</comment>
<reference evidence="11 12" key="1">
    <citation type="submission" date="2019-03" db="EMBL/GenBank/DDBJ databases">
        <title>Genome sequence of Thiobacillaceae bacterium LSR1, a sulfur-oxidizing bacterium isolated from freshwater sediment.</title>
        <authorList>
            <person name="Li S."/>
        </authorList>
    </citation>
    <scope>NUCLEOTIDE SEQUENCE [LARGE SCALE GENOMIC DNA]</scope>
    <source>
        <strain evidence="11 12">LSR1</strain>
    </source>
</reference>
<accession>A0A4R1BRF4</accession>
<keyword evidence="12" id="KW-1185">Reference proteome</keyword>
<dbReference type="Proteomes" id="UP000295443">
    <property type="component" value="Unassembled WGS sequence"/>
</dbReference>
<feature type="signal peptide" evidence="10">
    <location>
        <begin position="1"/>
        <end position="22"/>
    </location>
</feature>
<evidence type="ECO:0000256" key="9">
    <source>
        <dbReference type="ARBA" id="ARBA00023186"/>
    </source>
</evidence>
<dbReference type="NCBIfam" id="TIGR00547">
    <property type="entry name" value="lolA"/>
    <property type="match status" value="1"/>
</dbReference>
<dbReference type="GO" id="GO:0042597">
    <property type="term" value="C:periplasmic space"/>
    <property type="evidence" value="ECO:0007669"/>
    <property type="project" value="UniProtKB-SubCell"/>
</dbReference>
<keyword evidence="11" id="KW-0449">Lipoprotein</keyword>
<keyword evidence="6 10" id="KW-0732">Signal</keyword>
<protein>
    <recommendedName>
        <fullName evidence="4 10">Outer-membrane lipoprotein carrier protein</fullName>
    </recommendedName>
</protein>
<keyword evidence="5 10" id="KW-0813">Transport</keyword>
<dbReference type="InterPro" id="IPR029046">
    <property type="entry name" value="LolA/LolB/LppX"/>
</dbReference>
<evidence type="ECO:0000313" key="11">
    <source>
        <dbReference type="EMBL" id="TCJ20188.1"/>
    </source>
</evidence>
<feature type="chain" id="PRO_5021057902" description="Outer-membrane lipoprotein carrier protein" evidence="10">
    <location>
        <begin position="23"/>
        <end position="207"/>
    </location>
</feature>
<dbReference type="SUPFAM" id="SSF89392">
    <property type="entry name" value="Prokaryotic lipoproteins and lipoprotein localization factors"/>
    <property type="match status" value="1"/>
</dbReference>
<organism evidence="11 12">
    <name type="scientific">Parasulfuritortus cantonensis</name>
    <dbReference type="NCBI Taxonomy" id="2528202"/>
    <lineage>
        <taxon>Bacteria</taxon>
        <taxon>Pseudomonadati</taxon>
        <taxon>Pseudomonadota</taxon>
        <taxon>Betaproteobacteria</taxon>
        <taxon>Nitrosomonadales</taxon>
        <taxon>Thiobacillaceae</taxon>
        <taxon>Parasulfuritortus</taxon>
    </lineage>
</organism>
<evidence type="ECO:0000256" key="1">
    <source>
        <dbReference type="ARBA" id="ARBA00004418"/>
    </source>
</evidence>
<dbReference type="RefSeq" id="WP_131444447.1">
    <property type="nucleotide sequence ID" value="NZ_SJZB01000003.1"/>
</dbReference>
<evidence type="ECO:0000256" key="5">
    <source>
        <dbReference type="ARBA" id="ARBA00022448"/>
    </source>
</evidence>
<dbReference type="CDD" id="cd16325">
    <property type="entry name" value="LolA"/>
    <property type="match status" value="1"/>
</dbReference>
<comment type="subunit">
    <text evidence="3 10">Monomer.</text>
</comment>
<keyword evidence="9 10" id="KW-0143">Chaperone</keyword>
<evidence type="ECO:0000256" key="7">
    <source>
        <dbReference type="ARBA" id="ARBA00022764"/>
    </source>
</evidence>
<dbReference type="InterPro" id="IPR004564">
    <property type="entry name" value="OM_lipoprot_carrier_LolA-like"/>
</dbReference>
<dbReference type="Gene3D" id="2.50.20.10">
    <property type="entry name" value="Lipoprotein localisation LolA/LolB/LppX"/>
    <property type="match status" value="1"/>
</dbReference>
<sequence length="207" mass="22911" precursor="true">MTKPLLAALAALVFALPAPARADAIQRLHDFAGATRTLSGTFNQVVRDRNGRKTQETSGELYFSRPGKFRWVYRKPYEQLIVGDGVKIWIYDADLEQVTVKKLDRSIGESPAALLAGSNDLDKYFVLSDGGSQDGIDWLEATPKGKEGTFERVRLGFRANTLVAMELRDNFGQRTDLTFSGMKNNPPLAAELFRFKPPKGADVLGDD</sequence>
<dbReference type="InterPro" id="IPR018323">
    <property type="entry name" value="OM_lipoprot_carrier_LolA_Pbac"/>
</dbReference>
<gene>
    <name evidence="10 11" type="primary">lolA</name>
    <name evidence="11" type="ORF">EZJ19_01030</name>
</gene>
<evidence type="ECO:0000256" key="2">
    <source>
        <dbReference type="ARBA" id="ARBA00007615"/>
    </source>
</evidence>
<evidence type="ECO:0000256" key="3">
    <source>
        <dbReference type="ARBA" id="ARBA00011245"/>
    </source>
</evidence>
<proteinExistence type="inferred from homology"/>
<comment type="subcellular location">
    <subcellularLocation>
        <location evidence="1 10">Periplasm</location>
    </subcellularLocation>
</comment>
<dbReference type="Pfam" id="PF03548">
    <property type="entry name" value="LolA"/>
    <property type="match status" value="1"/>
</dbReference>
<evidence type="ECO:0000256" key="6">
    <source>
        <dbReference type="ARBA" id="ARBA00022729"/>
    </source>
</evidence>
<dbReference type="PANTHER" id="PTHR35869">
    <property type="entry name" value="OUTER-MEMBRANE LIPOPROTEIN CARRIER PROTEIN"/>
    <property type="match status" value="1"/>
</dbReference>
<dbReference type="OrthoDB" id="9787361at2"/>
<evidence type="ECO:0000256" key="10">
    <source>
        <dbReference type="HAMAP-Rule" id="MF_00240"/>
    </source>
</evidence>
<dbReference type="GO" id="GO:0044874">
    <property type="term" value="P:lipoprotein localization to outer membrane"/>
    <property type="evidence" value="ECO:0007669"/>
    <property type="project" value="UniProtKB-UniRule"/>
</dbReference>
<dbReference type="PANTHER" id="PTHR35869:SF1">
    <property type="entry name" value="OUTER-MEMBRANE LIPOPROTEIN CARRIER PROTEIN"/>
    <property type="match status" value="1"/>
</dbReference>
<comment type="caution">
    <text evidence="11">The sequence shown here is derived from an EMBL/GenBank/DDBJ whole genome shotgun (WGS) entry which is preliminary data.</text>
</comment>
<evidence type="ECO:0000256" key="4">
    <source>
        <dbReference type="ARBA" id="ARBA00014035"/>
    </source>
</evidence>
<dbReference type="EMBL" id="SJZB01000003">
    <property type="protein sequence ID" value="TCJ20188.1"/>
    <property type="molecule type" value="Genomic_DNA"/>
</dbReference>
<dbReference type="GO" id="GO:0042953">
    <property type="term" value="P:lipoprotein transport"/>
    <property type="evidence" value="ECO:0007669"/>
    <property type="project" value="InterPro"/>
</dbReference>
<evidence type="ECO:0000313" key="12">
    <source>
        <dbReference type="Proteomes" id="UP000295443"/>
    </source>
</evidence>
<evidence type="ECO:0000256" key="8">
    <source>
        <dbReference type="ARBA" id="ARBA00022927"/>
    </source>
</evidence>